<evidence type="ECO:0000256" key="1">
    <source>
        <dbReference type="ARBA" id="ARBA00005061"/>
    </source>
</evidence>
<keyword evidence="8" id="KW-1185">Reference proteome</keyword>
<evidence type="ECO:0000313" key="7">
    <source>
        <dbReference type="EMBL" id="KQC86144.1"/>
    </source>
</evidence>
<organism evidence="7 8">
    <name type="scientific">Butyribacter intestini</name>
    <dbReference type="NCBI Taxonomy" id="1703332"/>
    <lineage>
        <taxon>Bacteria</taxon>
        <taxon>Bacillati</taxon>
        <taxon>Bacillota</taxon>
        <taxon>Clostridia</taxon>
        <taxon>Lachnospirales</taxon>
        <taxon>Lachnospiraceae</taxon>
        <taxon>Butyribacter</taxon>
    </lineage>
</organism>
<accession>A0AAW3JWU2</accession>
<comment type="similarity">
    <text evidence="2">Belongs to the PTPS family. QueD subfamily.</text>
</comment>
<evidence type="ECO:0000256" key="5">
    <source>
        <dbReference type="ARBA" id="ARBA00031449"/>
    </source>
</evidence>
<dbReference type="AlphaFoldDB" id="A0AAW3JWU2"/>
<dbReference type="InterPro" id="IPR017543">
    <property type="entry name" value="6-PTP_synth-rel_bac"/>
</dbReference>
<comment type="caution">
    <text evidence="7">The sequence shown here is derived from an EMBL/GenBank/DDBJ whole genome shotgun (WGS) entry which is preliminary data.</text>
</comment>
<gene>
    <name evidence="7" type="ORF">APZ18_02820</name>
</gene>
<name>A0AAW3JWU2_9FIRM</name>
<dbReference type="InterPro" id="IPR038418">
    <property type="entry name" value="6-PTP_synth/QueD_sf"/>
</dbReference>
<protein>
    <recommendedName>
        <fullName evidence="4">6-carboxy-5,6,7,8-tetrahydropterin synthase</fullName>
        <ecNumber evidence="3">4.1.2.50</ecNumber>
    </recommendedName>
    <alternativeName>
        <fullName evidence="5">Queuosine biosynthesis protein QueD</fullName>
    </alternativeName>
</protein>
<evidence type="ECO:0000256" key="2">
    <source>
        <dbReference type="ARBA" id="ARBA00008900"/>
    </source>
</evidence>
<proteinExistence type="inferred from homology"/>
<evidence type="ECO:0000256" key="6">
    <source>
        <dbReference type="ARBA" id="ARBA00048807"/>
    </source>
</evidence>
<dbReference type="NCBIfam" id="TIGR03112">
    <property type="entry name" value="6_pyr_pter_rel"/>
    <property type="match status" value="1"/>
</dbReference>
<dbReference type="InterPro" id="IPR007115">
    <property type="entry name" value="6-PTP_synth/QueD"/>
</dbReference>
<dbReference type="SUPFAM" id="SSF55620">
    <property type="entry name" value="Tetrahydrobiopterin biosynthesis enzymes-like"/>
    <property type="match status" value="1"/>
</dbReference>
<evidence type="ECO:0000256" key="3">
    <source>
        <dbReference type="ARBA" id="ARBA00012982"/>
    </source>
</evidence>
<evidence type="ECO:0000313" key="8">
    <source>
        <dbReference type="Proteomes" id="UP000050833"/>
    </source>
</evidence>
<dbReference type="GO" id="GO:0070497">
    <property type="term" value="F:6-carboxytetrahydropterin synthase activity"/>
    <property type="evidence" value="ECO:0007669"/>
    <property type="project" value="UniProtKB-EC"/>
</dbReference>
<reference evidence="7 8" key="1">
    <citation type="submission" date="2015-10" db="EMBL/GenBank/DDBJ databases">
        <title>Butyribacter intestini gen. nov., sp. nov., a butyric acid-producing bacterium of the family Lachnospiraceae isolated from the human faeces.</title>
        <authorList>
            <person name="Zou Y."/>
            <person name="Xue W."/>
            <person name="Luo G."/>
            <person name="Lv M."/>
        </authorList>
    </citation>
    <scope>NUCLEOTIDE SEQUENCE [LARGE SCALE GENOMIC DNA]</scope>
    <source>
        <strain evidence="7 8">TF01-11</strain>
    </source>
</reference>
<comment type="pathway">
    <text evidence="1">Purine metabolism; 7-cyano-7-deazaguanine biosynthesis.</text>
</comment>
<dbReference type="Proteomes" id="UP000050833">
    <property type="component" value="Unassembled WGS sequence"/>
</dbReference>
<dbReference type="Gene3D" id="3.30.479.10">
    <property type="entry name" value="6-pyruvoyl tetrahydropterin synthase/QueD"/>
    <property type="match status" value="1"/>
</dbReference>
<dbReference type="RefSeq" id="WP_055941406.1">
    <property type="nucleotide sequence ID" value="NZ_JAQDDZ010000003.1"/>
</dbReference>
<dbReference type="Pfam" id="PF01242">
    <property type="entry name" value="PTPS"/>
    <property type="match status" value="1"/>
</dbReference>
<evidence type="ECO:0000256" key="4">
    <source>
        <dbReference type="ARBA" id="ARBA00018141"/>
    </source>
</evidence>
<comment type="catalytic activity">
    <reaction evidence="6">
        <text>7,8-dihydroneopterin 3'-triphosphate + H2O = 6-carboxy-5,6,7,8-tetrahydropterin + triphosphate + acetaldehyde + 2 H(+)</text>
        <dbReference type="Rhea" id="RHEA:27966"/>
        <dbReference type="ChEBI" id="CHEBI:15343"/>
        <dbReference type="ChEBI" id="CHEBI:15377"/>
        <dbReference type="ChEBI" id="CHEBI:15378"/>
        <dbReference type="ChEBI" id="CHEBI:18036"/>
        <dbReference type="ChEBI" id="CHEBI:58462"/>
        <dbReference type="ChEBI" id="CHEBI:61032"/>
        <dbReference type="EC" id="4.1.2.50"/>
    </reaction>
</comment>
<dbReference type="EMBL" id="LLKB01000001">
    <property type="protein sequence ID" value="KQC86144.1"/>
    <property type="molecule type" value="Genomic_DNA"/>
</dbReference>
<sequence length="119" mass="14193">MKCYKIKYRLGITHSVDNNEKHKHNHILEGEIFAKPSDDDFVEFSDMENMVNETLEEYKNKYLNDLEEFNGDANIENVGEVFWKKLFRVFEKNGWALIRLEIGENPLRIYSVSTEEIRM</sequence>
<dbReference type="EC" id="4.1.2.50" evidence="3"/>